<reference evidence="3" key="3">
    <citation type="submission" date="2021-05" db="UniProtKB">
        <authorList>
            <consortium name="EnsemblPlants"/>
        </authorList>
    </citation>
    <scope>IDENTIFICATION</scope>
    <source>
        <strain evidence="3">cv. B73</strain>
    </source>
</reference>
<organism evidence="3 4">
    <name type="scientific">Zea mays</name>
    <name type="common">Maize</name>
    <dbReference type="NCBI Taxonomy" id="4577"/>
    <lineage>
        <taxon>Eukaryota</taxon>
        <taxon>Viridiplantae</taxon>
        <taxon>Streptophyta</taxon>
        <taxon>Embryophyta</taxon>
        <taxon>Tracheophyta</taxon>
        <taxon>Spermatophyta</taxon>
        <taxon>Magnoliopsida</taxon>
        <taxon>Liliopsida</taxon>
        <taxon>Poales</taxon>
        <taxon>Poaceae</taxon>
        <taxon>PACMAD clade</taxon>
        <taxon>Panicoideae</taxon>
        <taxon>Andropogonodae</taxon>
        <taxon>Andropogoneae</taxon>
        <taxon>Tripsacinae</taxon>
        <taxon>Zea</taxon>
    </lineage>
</organism>
<sequence length="510" mass="55955">MEEKTAKKAAPDKSKVHPLNVIKVTMEDLTEADQKEIEEEIAREMEEKRNERLSCFRKTKNGVIKQIGGASTSNKKVSSSVTCEELAHMIDTAVASKYGTDVTEITHMISEGVRNSFDTFRSEFKQDMNNNMPRQIRSIVQQVQGVLQGKHVENLSYAPSYNGAAAHNDVNQTVNERSGDSVMNFNLQQPYYQSMAYGPSIPPIGNKIPQGFVPNDYRIGEQRALLSASRVTHTAAEGERSEGVIEQVARTLKEFGFEPKGHTRFKRNGLLTTQQMPEGYIWAKTEEGGVIVDGRDEPLSKRCSKVIVGTVECDILNDTEGSQAEVAKQNGQVVVTKNYTKEGEEVAAKPSIGHGRVAAARTNKSQGSMLQSGGDQGVSSKRMRLDVGAAREMNNFASWEGERRAKMIANQRIVGPGVVMDGHYRGEHHTLAEQSGCSNKQRAIPLRVPVREQVDTDGKNMLIDVTQNVGPAGRASAGSILDVGGKKNHGSVALLREFNSRSEAKGMCFT</sequence>
<dbReference type="Proteomes" id="UP000007305">
    <property type="component" value="Chromosome 5"/>
</dbReference>
<name>A0A804PC32_MAIZE</name>
<keyword evidence="4" id="KW-1185">Reference proteome</keyword>
<evidence type="ECO:0000256" key="1">
    <source>
        <dbReference type="SAM" id="Coils"/>
    </source>
</evidence>
<protein>
    <submittedName>
        <fullName evidence="3">Uncharacterized protein</fullName>
    </submittedName>
</protein>
<feature type="coiled-coil region" evidence="1">
    <location>
        <begin position="27"/>
        <end position="54"/>
    </location>
</feature>
<evidence type="ECO:0000313" key="4">
    <source>
        <dbReference type="Proteomes" id="UP000007305"/>
    </source>
</evidence>
<feature type="region of interest" description="Disordered" evidence="2">
    <location>
        <begin position="361"/>
        <end position="380"/>
    </location>
</feature>
<feature type="compositionally biased region" description="Polar residues" evidence="2">
    <location>
        <begin position="362"/>
        <end position="379"/>
    </location>
</feature>
<dbReference type="InParanoid" id="A0A804PC32"/>
<proteinExistence type="predicted"/>
<reference evidence="4" key="1">
    <citation type="journal article" date="2009" name="Science">
        <title>The B73 maize genome: complexity, diversity, and dynamics.</title>
        <authorList>
            <person name="Schnable P.S."/>
            <person name="Ware D."/>
            <person name="Fulton R.S."/>
            <person name="Stein J.C."/>
            <person name="Wei F."/>
            <person name="Pasternak S."/>
            <person name="Liang C."/>
            <person name="Zhang J."/>
            <person name="Fulton L."/>
            <person name="Graves T.A."/>
            <person name="Minx P."/>
            <person name="Reily A.D."/>
            <person name="Courtney L."/>
            <person name="Kruchowski S.S."/>
            <person name="Tomlinson C."/>
            <person name="Strong C."/>
            <person name="Delehaunty K."/>
            <person name="Fronick C."/>
            <person name="Courtney B."/>
            <person name="Rock S.M."/>
            <person name="Belter E."/>
            <person name="Du F."/>
            <person name="Kim K."/>
            <person name="Abbott R.M."/>
            <person name="Cotton M."/>
            <person name="Levy A."/>
            <person name="Marchetto P."/>
            <person name="Ochoa K."/>
            <person name="Jackson S.M."/>
            <person name="Gillam B."/>
            <person name="Chen W."/>
            <person name="Yan L."/>
            <person name="Higginbotham J."/>
            <person name="Cardenas M."/>
            <person name="Waligorski J."/>
            <person name="Applebaum E."/>
            <person name="Phelps L."/>
            <person name="Falcone J."/>
            <person name="Kanchi K."/>
            <person name="Thane T."/>
            <person name="Scimone A."/>
            <person name="Thane N."/>
            <person name="Henke J."/>
            <person name="Wang T."/>
            <person name="Ruppert J."/>
            <person name="Shah N."/>
            <person name="Rotter K."/>
            <person name="Hodges J."/>
            <person name="Ingenthron E."/>
            <person name="Cordes M."/>
            <person name="Kohlberg S."/>
            <person name="Sgro J."/>
            <person name="Delgado B."/>
            <person name="Mead K."/>
            <person name="Chinwalla A."/>
            <person name="Leonard S."/>
            <person name="Crouse K."/>
            <person name="Collura K."/>
            <person name="Kudrna D."/>
            <person name="Currie J."/>
            <person name="He R."/>
            <person name="Angelova A."/>
            <person name="Rajasekar S."/>
            <person name="Mueller T."/>
            <person name="Lomeli R."/>
            <person name="Scara G."/>
            <person name="Ko A."/>
            <person name="Delaney K."/>
            <person name="Wissotski M."/>
            <person name="Lopez G."/>
            <person name="Campos D."/>
            <person name="Braidotti M."/>
            <person name="Ashley E."/>
            <person name="Golser W."/>
            <person name="Kim H."/>
            <person name="Lee S."/>
            <person name="Lin J."/>
            <person name="Dujmic Z."/>
            <person name="Kim W."/>
            <person name="Talag J."/>
            <person name="Zuccolo A."/>
            <person name="Fan C."/>
            <person name="Sebastian A."/>
            <person name="Kramer M."/>
            <person name="Spiegel L."/>
            <person name="Nascimento L."/>
            <person name="Zutavern T."/>
            <person name="Miller B."/>
            <person name="Ambroise C."/>
            <person name="Muller S."/>
            <person name="Spooner W."/>
            <person name="Narechania A."/>
            <person name="Ren L."/>
            <person name="Wei S."/>
            <person name="Kumari S."/>
            <person name="Faga B."/>
            <person name="Levy M.J."/>
            <person name="McMahan L."/>
            <person name="Van Buren P."/>
            <person name="Vaughn M.W."/>
            <person name="Ying K."/>
            <person name="Yeh C.-T."/>
            <person name="Emrich S.J."/>
            <person name="Jia Y."/>
            <person name="Kalyanaraman A."/>
            <person name="Hsia A.-P."/>
            <person name="Barbazuk W.B."/>
            <person name="Baucom R.S."/>
            <person name="Brutnell T.P."/>
            <person name="Carpita N.C."/>
            <person name="Chaparro C."/>
            <person name="Chia J.-M."/>
            <person name="Deragon J.-M."/>
            <person name="Estill J.C."/>
            <person name="Fu Y."/>
            <person name="Jeddeloh J.A."/>
            <person name="Han Y."/>
            <person name="Lee H."/>
            <person name="Li P."/>
            <person name="Lisch D.R."/>
            <person name="Liu S."/>
            <person name="Liu Z."/>
            <person name="Nagel D.H."/>
            <person name="McCann M.C."/>
            <person name="SanMiguel P."/>
            <person name="Myers A.M."/>
            <person name="Nettleton D."/>
            <person name="Nguyen J."/>
            <person name="Penning B.W."/>
            <person name="Ponnala L."/>
            <person name="Schneider K.L."/>
            <person name="Schwartz D.C."/>
            <person name="Sharma A."/>
            <person name="Soderlund C."/>
            <person name="Springer N.M."/>
            <person name="Sun Q."/>
            <person name="Wang H."/>
            <person name="Waterman M."/>
            <person name="Westerman R."/>
            <person name="Wolfgruber T.K."/>
            <person name="Yang L."/>
            <person name="Yu Y."/>
            <person name="Zhang L."/>
            <person name="Zhou S."/>
            <person name="Zhu Q."/>
            <person name="Bennetzen J.L."/>
            <person name="Dawe R.K."/>
            <person name="Jiang J."/>
            <person name="Jiang N."/>
            <person name="Presting G.G."/>
            <person name="Wessler S.R."/>
            <person name="Aluru S."/>
            <person name="Martienssen R.A."/>
            <person name="Clifton S.W."/>
            <person name="McCombie W.R."/>
            <person name="Wing R.A."/>
            <person name="Wilson R.K."/>
        </authorList>
    </citation>
    <scope>NUCLEOTIDE SEQUENCE [LARGE SCALE GENOMIC DNA]</scope>
    <source>
        <strain evidence="4">cv. B73</strain>
    </source>
</reference>
<dbReference type="Gramene" id="Zm00001eb225690_T001">
    <property type="protein sequence ID" value="Zm00001eb225690_P001"/>
    <property type="gene ID" value="Zm00001eb225690"/>
</dbReference>
<evidence type="ECO:0000313" key="3">
    <source>
        <dbReference type="EnsemblPlants" id="Zm00001eb225690_P001"/>
    </source>
</evidence>
<accession>A0A804PC32</accession>
<evidence type="ECO:0000256" key="2">
    <source>
        <dbReference type="SAM" id="MobiDB-lite"/>
    </source>
</evidence>
<dbReference type="EnsemblPlants" id="Zm00001eb225690_T001">
    <property type="protein sequence ID" value="Zm00001eb225690_P001"/>
    <property type="gene ID" value="Zm00001eb225690"/>
</dbReference>
<reference evidence="3" key="2">
    <citation type="submission" date="2019-07" db="EMBL/GenBank/DDBJ databases">
        <authorList>
            <person name="Seetharam A."/>
            <person name="Woodhouse M."/>
            <person name="Cannon E."/>
        </authorList>
    </citation>
    <scope>NUCLEOTIDE SEQUENCE [LARGE SCALE GENOMIC DNA]</scope>
    <source>
        <strain evidence="3">cv. B73</strain>
    </source>
</reference>
<keyword evidence="1" id="KW-0175">Coiled coil</keyword>
<dbReference type="AlphaFoldDB" id="A0A804PC32"/>